<gene>
    <name evidence="4" type="ORF">SAMN00017405_1802</name>
</gene>
<dbReference type="RefSeq" id="WP_084052785.1">
    <property type="nucleotide sequence ID" value="NZ_FWWT01000015.1"/>
</dbReference>
<evidence type="ECO:0000256" key="1">
    <source>
        <dbReference type="ARBA" id="ARBA00005278"/>
    </source>
</evidence>
<dbReference type="PANTHER" id="PTHR22550:SF5">
    <property type="entry name" value="LEUCINE ZIPPER PROTEIN 4"/>
    <property type="match status" value="1"/>
</dbReference>
<evidence type="ECO:0000256" key="2">
    <source>
        <dbReference type="ARBA" id="ARBA00023136"/>
    </source>
</evidence>
<keyword evidence="3" id="KW-0812">Transmembrane</keyword>
<dbReference type="STRING" id="656914.SAMN00017405_1802"/>
<accession>A0A1W1V4K4</accession>
<keyword evidence="3" id="KW-1133">Transmembrane helix</keyword>
<evidence type="ECO:0000256" key="3">
    <source>
        <dbReference type="SAM" id="Phobius"/>
    </source>
</evidence>
<dbReference type="OrthoDB" id="1726708at2"/>
<dbReference type="GO" id="GO:0016020">
    <property type="term" value="C:membrane"/>
    <property type="evidence" value="ECO:0007669"/>
    <property type="project" value="InterPro"/>
</dbReference>
<dbReference type="PANTHER" id="PTHR22550">
    <property type="entry name" value="SPORE GERMINATION PROTEIN"/>
    <property type="match status" value="1"/>
</dbReference>
<evidence type="ECO:0000313" key="5">
    <source>
        <dbReference type="Proteomes" id="UP000192731"/>
    </source>
</evidence>
<name>A0A1W1V4K4_DESTI</name>
<dbReference type="GO" id="GO:0009847">
    <property type="term" value="P:spore germination"/>
    <property type="evidence" value="ECO:0007669"/>
    <property type="project" value="InterPro"/>
</dbReference>
<comment type="similarity">
    <text evidence="1">Belongs to the GerABKA family.</text>
</comment>
<dbReference type="AlphaFoldDB" id="A0A1W1V4K4"/>
<feature type="transmembrane region" description="Helical" evidence="3">
    <location>
        <begin position="312"/>
        <end position="331"/>
    </location>
</feature>
<protein>
    <submittedName>
        <fullName evidence="4">Spore germination protein KA</fullName>
    </submittedName>
</protein>
<feature type="transmembrane region" description="Helical" evidence="3">
    <location>
        <begin position="270"/>
        <end position="291"/>
    </location>
</feature>
<dbReference type="EMBL" id="FWWT01000015">
    <property type="protein sequence ID" value="SMB87951.1"/>
    <property type="molecule type" value="Genomic_DNA"/>
</dbReference>
<dbReference type="PIRSF" id="PIRSF005690">
    <property type="entry name" value="GerBA"/>
    <property type="match status" value="1"/>
</dbReference>
<sequence>MFEKIKNKIFDKEKEVVKDNFKKDPQEYYLTTSLADNIQIFKEIFAKDDTVNFRSIENGSGSVKCCLIYIDGMVQDKIINTDIMRPIMKCDIQNDIITNLENKIINSGDIKRVSDISEMIAPFLYGKSILLIEGYAEGLVIGTIGWEHRSISEPVSENVVKGPREGFTESMNVNLTLIRRKILNPDLKIEYKEIGTQTKTKVSIVYIDDIANPKIVEEVHKRLDEIDIDGILGSNYIDELIKDAPYSPFDTIGSTERPDVVAGELLEGRIAIVVDGVSYVLTLPFIFVQYLQTNEDYYVSYYYGTFNRLLRLLAFFITTSVPAIYVALITYHQELIPTPLVVSITAANEGTPFPSFFECTLLLLVFEILREGGVRIPTPVGPAISIVGALVLGEAAVSARFFSAPMVIIVAISGITGLMLPKMLSPLIYTRTILLILAGFLGLYGYMFGIIGLFIHLASIRSFGIPYLLHLGSLKGQDLQDTAIRAPWWYMKLRPKLIAKRNQVRQGAQQKAQKGR</sequence>
<dbReference type="InterPro" id="IPR004995">
    <property type="entry name" value="Spore_Ger"/>
</dbReference>
<dbReference type="Pfam" id="PF03323">
    <property type="entry name" value="GerA"/>
    <property type="match status" value="1"/>
</dbReference>
<dbReference type="InterPro" id="IPR050768">
    <property type="entry name" value="UPF0353/GerABKA_families"/>
</dbReference>
<keyword evidence="2 3" id="KW-0472">Membrane</keyword>
<proteinExistence type="inferred from homology"/>
<reference evidence="4 5" key="1">
    <citation type="submission" date="2017-04" db="EMBL/GenBank/DDBJ databases">
        <authorList>
            <person name="Afonso C.L."/>
            <person name="Miller P.J."/>
            <person name="Scott M.A."/>
            <person name="Spackman E."/>
            <person name="Goraichik I."/>
            <person name="Dimitrov K.M."/>
            <person name="Suarez D.L."/>
            <person name="Swayne D.E."/>
        </authorList>
    </citation>
    <scope>NUCLEOTIDE SEQUENCE [LARGE SCALE GENOMIC DNA]</scope>
    <source>
        <strain evidence="4 5">DSM 11270</strain>
    </source>
</reference>
<feature type="transmembrane region" description="Helical" evidence="3">
    <location>
        <begin position="402"/>
        <end position="420"/>
    </location>
</feature>
<organism evidence="4 5">
    <name type="scientific">Desulfonispora thiosulfatigenes DSM 11270</name>
    <dbReference type="NCBI Taxonomy" id="656914"/>
    <lineage>
        <taxon>Bacteria</taxon>
        <taxon>Bacillati</taxon>
        <taxon>Bacillota</taxon>
        <taxon>Clostridia</taxon>
        <taxon>Eubacteriales</taxon>
        <taxon>Peptococcaceae</taxon>
        <taxon>Desulfonispora</taxon>
    </lineage>
</organism>
<feature type="transmembrane region" description="Helical" evidence="3">
    <location>
        <begin position="432"/>
        <end position="455"/>
    </location>
</feature>
<dbReference type="Proteomes" id="UP000192731">
    <property type="component" value="Unassembled WGS sequence"/>
</dbReference>
<evidence type="ECO:0000313" key="4">
    <source>
        <dbReference type="EMBL" id="SMB87951.1"/>
    </source>
</evidence>
<keyword evidence="5" id="KW-1185">Reference proteome</keyword>